<comment type="similarity">
    <text evidence="3">Belongs to the expansin family. Expansin B subfamily.</text>
</comment>
<evidence type="ECO:0000256" key="4">
    <source>
        <dbReference type="ARBA" id="ARBA00022512"/>
    </source>
</evidence>
<comment type="subcellular location">
    <subcellularLocation>
        <location evidence="1">Membrane</location>
        <topology evidence="1">Peripheral membrane protein</topology>
    </subcellularLocation>
    <subcellularLocation>
        <location evidence="2">Secreted</location>
        <location evidence="2">Cell wall</location>
    </subcellularLocation>
</comment>
<dbReference type="GO" id="GO:0071555">
    <property type="term" value="P:cell wall organization"/>
    <property type="evidence" value="ECO:0007669"/>
    <property type="project" value="UniProtKB-KW"/>
</dbReference>
<evidence type="ECO:0000256" key="8">
    <source>
        <dbReference type="ARBA" id="ARBA00023157"/>
    </source>
</evidence>
<dbReference type="InterPro" id="IPR009009">
    <property type="entry name" value="RlpA-like_DPBB"/>
</dbReference>
<evidence type="ECO:0000256" key="11">
    <source>
        <dbReference type="SAM" id="SignalP"/>
    </source>
</evidence>
<feature type="chain" id="PRO_5007854098" description="Expansin-like EG45 domain-containing protein" evidence="11">
    <location>
        <begin position="27"/>
        <end position="307"/>
    </location>
</feature>
<evidence type="ECO:0000256" key="1">
    <source>
        <dbReference type="ARBA" id="ARBA00004170"/>
    </source>
</evidence>
<dbReference type="GO" id="GO:0006949">
    <property type="term" value="P:syncytium formation"/>
    <property type="evidence" value="ECO:0007669"/>
    <property type="project" value="TreeGrafter"/>
</dbReference>
<dbReference type="GO" id="GO:0005576">
    <property type="term" value="C:extracellular region"/>
    <property type="evidence" value="ECO:0007669"/>
    <property type="project" value="InterPro"/>
</dbReference>
<dbReference type="GO" id="GO:0016020">
    <property type="term" value="C:membrane"/>
    <property type="evidence" value="ECO:0007669"/>
    <property type="project" value="UniProtKB-SubCell"/>
</dbReference>
<dbReference type="InterPro" id="IPR036908">
    <property type="entry name" value="RlpA-like_sf"/>
</dbReference>
<reference evidence="14" key="1">
    <citation type="journal article" date="2016" name="Nat. Genet.">
        <title>A high-quality carrot genome assembly provides new insights into carotenoid accumulation and asterid genome evolution.</title>
        <authorList>
            <person name="Iorizzo M."/>
            <person name="Ellison S."/>
            <person name="Senalik D."/>
            <person name="Zeng P."/>
            <person name="Satapoomin P."/>
            <person name="Huang J."/>
            <person name="Bowman M."/>
            <person name="Iovene M."/>
            <person name="Sanseverino W."/>
            <person name="Cavagnaro P."/>
            <person name="Yildiz M."/>
            <person name="Macko-Podgorni A."/>
            <person name="Moranska E."/>
            <person name="Grzebelus E."/>
            <person name="Grzebelus D."/>
            <person name="Ashrafi H."/>
            <person name="Zheng Z."/>
            <person name="Cheng S."/>
            <person name="Spooner D."/>
            <person name="Van Deynze A."/>
            <person name="Simon P."/>
        </authorList>
    </citation>
    <scope>NUCLEOTIDE SEQUENCE [LARGE SCALE GENOMIC DNA]</scope>
    <source>
        <tissue evidence="14">Leaf</tissue>
    </source>
</reference>
<evidence type="ECO:0000256" key="3">
    <source>
        <dbReference type="ARBA" id="ARBA00005650"/>
    </source>
</evidence>
<feature type="domain" description="Expansin-like CBD" evidence="13">
    <location>
        <begin position="222"/>
        <end position="303"/>
    </location>
</feature>
<dbReference type="PROSITE" id="PS50842">
    <property type="entry name" value="EXPANSIN_EG45"/>
    <property type="match status" value="1"/>
</dbReference>
<dbReference type="Pfam" id="PF01357">
    <property type="entry name" value="Expansin_C"/>
    <property type="match status" value="1"/>
</dbReference>
<dbReference type="Gramene" id="KZM91396">
    <property type="protein sequence ID" value="KZM91396"/>
    <property type="gene ID" value="DCAR_021239"/>
</dbReference>
<proteinExistence type="inferred from homology"/>
<dbReference type="InterPro" id="IPR036749">
    <property type="entry name" value="Expansin_CBD_sf"/>
</dbReference>
<comment type="caution">
    <text evidence="14">The sequence shown here is derived from an EMBL/GenBank/DDBJ whole genome shotgun (WGS) entry which is preliminary data.</text>
</comment>
<keyword evidence="4" id="KW-0134">Cell wall</keyword>
<evidence type="ECO:0000256" key="6">
    <source>
        <dbReference type="ARBA" id="ARBA00022729"/>
    </source>
</evidence>
<evidence type="ECO:0000256" key="5">
    <source>
        <dbReference type="ARBA" id="ARBA00022525"/>
    </source>
</evidence>
<evidence type="ECO:0000256" key="9">
    <source>
        <dbReference type="ARBA" id="ARBA00023316"/>
    </source>
</evidence>
<comment type="function">
    <text evidence="10">May cause loosening and extension of plant cell walls by disrupting non-covalent bonding between cellulose microfibrils and matrix glucans. No enzymatic activity has been found.</text>
</comment>
<dbReference type="SUPFAM" id="SSF50685">
    <property type="entry name" value="Barwin-like endoglucanases"/>
    <property type="match status" value="1"/>
</dbReference>
<feature type="domain" description="Expansin-like EG45" evidence="12">
    <location>
        <begin position="54"/>
        <end position="157"/>
    </location>
</feature>
<dbReference type="PRINTS" id="PR01225">
    <property type="entry name" value="EXPANSNFAMLY"/>
</dbReference>
<dbReference type="AlphaFoldDB" id="A0A164W7R6"/>
<dbReference type="FunFam" id="2.60.40.760:FF:000002">
    <property type="entry name" value="Beta-expansin 3"/>
    <property type="match status" value="1"/>
</dbReference>
<keyword evidence="8" id="KW-1015">Disulfide bond</keyword>
<evidence type="ECO:0000259" key="12">
    <source>
        <dbReference type="PROSITE" id="PS50842"/>
    </source>
</evidence>
<gene>
    <name evidence="14" type="ORF">DCAR_021239</name>
</gene>
<keyword evidence="5" id="KW-0964">Secreted</keyword>
<dbReference type="EMBL" id="LNRQ01000006">
    <property type="protein sequence ID" value="KZM91396.1"/>
    <property type="molecule type" value="Genomic_DNA"/>
</dbReference>
<dbReference type="PANTHER" id="PTHR31692:SF5">
    <property type="entry name" value="EXPANSIN-B3"/>
    <property type="match status" value="1"/>
</dbReference>
<keyword evidence="6 11" id="KW-0732">Signal</keyword>
<dbReference type="Pfam" id="PF03330">
    <property type="entry name" value="DPBB_1"/>
    <property type="match status" value="1"/>
</dbReference>
<feature type="signal peptide" evidence="11">
    <location>
        <begin position="1"/>
        <end position="26"/>
    </location>
</feature>
<keyword evidence="7" id="KW-0472">Membrane</keyword>
<dbReference type="GO" id="GO:0009506">
    <property type="term" value="C:plasmodesma"/>
    <property type="evidence" value="ECO:0007669"/>
    <property type="project" value="TreeGrafter"/>
</dbReference>
<evidence type="ECO:0000259" key="13">
    <source>
        <dbReference type="PROSITE" id="PS50843"/>
    </source>
</evidence>
<accession>A0A164W7R6</accession>
<dbReference type="InterPro" id="IPR007112">
    <property type="entry name" value="Expansin/allergen_DPBB_dom"/>
</dbReference>
<dbReference type="InterPro" id="IPR007118">
    <property type="entry name" value="Expan_Lol_pI"/>
</dbReference>
<dbReference type="Gene3D" id="2.60.40.760">
    <property type="entry name" value="Expansin, cellulose-binding-like domain"/>
    <property type="match status" value="1"/>
</dbReference>
<dbReference type="SUPFAM" id="SSF49590">
    <property type="entry name" value="PHL pollen allergen"/>
    <property type="match status" value="1"/>
</dbReference>
<dbReference type="Gene3D" id="2.40.40.10">
    <property type="entry name" value="RlpA-like domain"/>
    <property type="match status" value="1"/>
</dbReference>
<dbReference type="SMART" id="SM00837">
    <property type="entry name" value="DPBB_1"/>
    <property type="match status" value="1"/>
</dbReference>
<dbReference type="PANTHER" id="PTHR31692">
    <property type="entry name" value="EXPANSIN-B3"/>
    <property type="match status" value="1"/>
</dbReference>
<evidence type="ECO:0000256" key="10">
    <source>
        <dbReference type="ARBA" id="ARBA00053397"/>
    </source>
</evidence>
<dbReference type="CDD" id="cd22275">
    <property type="entry name" value="DPBB_EXPB_N"/>
    <property type="match status" value="1"/>
</dbReference>
<organism evidence="14">
    <name type="scientific">Daucus carota subsp. sativus</name>
    <name type="common">Carrot</name>
    <dbReference type="NCBI Taxonomy" id="79200"/>
    <lineage>
        <taxon>Eukaryota</taxon>
        <taxon>Viridiplantae</taxon>
        <taxon>Streptophyta</taxon>
        <taxon>Embryophyta</taxon>
        <taxon>Tracheophyta</taxon>
        <taxon>Spermatophyta</taxon>
        <taxon>Magnoliopsida</taxon>
        <taxon>eudicotyledons</taxon>
        <taxon>Gunneridae</taxon>
        <taxon>Pentapetalae</taxon>
        <taxon>asterids</taxon>
        <taxon>campanulids</taxon>
        <taxon>Apiales</taxon>
        <taxon>Apiaceae</taxon>
        <taxon>Apioideae</taxon>
        <taxon>Scandiceae</taxon>
        <taxon>Daucinae</taxon>
        <taxon>Daucus</taxon>
        <taxon>Daucus sect. Daucus</taxon>
    </lineage>
</organism>
<dbReference type="PROSITE" id="PS50843">
    <property type="entry name" value="EXPANSIN_CBD"/>
    <property type="match status" value="1"/>
</dbReference>
<name>A0A164W7R6_DAUCS</name>
<keyword evidence="9" id="KW-0961">Cell wall biogenesis/degradation</keyword>
<evidence type="ECO:0008006" key="15">
    <source>
        <dbReference type="Google" id="ProtNLM"/>
    </source>
</evidence>
<dbReference type="InterPro" id="IPR007117">
    <property type="entry name" value="Expansin_CBD"/>
</dbReference>
<dbReference type="FunFam" id="2.40.40.10:FF:000004">
    <property type="entry name" value="Expansin B3"/>
    <property type="match status" value="1"/>
</dbReference>
<evidence type="ECO:0000313" key="14">
    <source>
        <dbReference type="EMBL" id="KZM91396.1"/>
    </source>
</evidence>
<sequence>MVSFTHQSLAPLLSFLLLLLHSFSAASSPLKSDLHWRPATATWYGSAEGDGSDGGACGYGSMVDVKPLRARVGAVSPILFKGGEGCGACYKVRCLDKSICSRRAVTVIITDECPGGYCSGGRTHFDLSGAAFGRMAITGEHGLLRNRGEISVMYRRTLFSSLTVYDQLTMTTGLLLCPLGADHSMSPYSYKHNYYCIHDVWTPCKYPGKNVAFRVNEGSTPFWLSLLVEFEDGDGTVGSMHIREAGSTEWLEMSHLWGANWIINGGPLKGPFSVKLTSLSTARTLSARDVIPNKWSPKATYTSRLNF</sequence>
<dbReference type="OMA" id="QNIAFHV"/>
<evidence type="ECO:0000256" key="7">
    <source>
        <dbReference type="ARBA" id="ARBA00023136"/>
    </source>
</evidence>
<protein>
    <recommendedName>
        <fullName evidence="15">Expansin-like EG45 domain-containing protein</fullName>
    </recommendedName>
</protein>
<evidence type="ECO:0000256" key="2">
    <source>
        <dbReference type="ARBA" id="ARBA00004191"/>
    </source>
</evidence>